<evidence type="ECO:0000313" key="1">
    <source>
        <dbReference type="EMBL" id="OIQ66870.1"/>
    </source>
</evidence>
<comment type="caution">
    <text evidence="1">The sequence shown here is derived from an EMBL/GenBank/DDBJ whole genome shotgun (WGS) entry which is preliminary data.</text>
</comment>
<accession>A0A1J5P6N3</accession>
<proteinExistence type="predicted"/>
<protein>
    <submittedName>
        <fullName evidence="1">Uncharacterized protein</fullName>
    </submittedName>
</protein>
<organism evidence="1">
    <name type="scientific">mine drainage metagenome</name>
    <dbReference type="NCBI Taxonomy" id="410659"/>
    <lineage>
        <taxon>unclassified sequences</taxon>
        <taxon>metagenomes</taxon>
        <taxon>ecological metagenomes</taxon>
    </lineage>
</organism>
<sequence length="198" mass="22362">MLFGNTDIKKPCWKPPFKFNHAGTLAHGRGDGHQPIVSSGHIAQPITKDLGKTGLGYTTGLLQTDRRIKFPGAMVSHRIGFGQLVPLTLFSDHMQKLRAFEKFDVFQYADQRFDIMPVDRAHVVKTKLFKQGDRLDHALGRLFKAFGQFPQGWSAFEHSFAGIFGSCVKLPTEQLGQMPVERPHRRADRHVVVIENNQ</sequence>
<gene>
    <name evidence="1" type="ORF">GALL_515580</name>
</gene>
<dbReference type="EMBL" id="MLJW01006304">
    <property type="protein sequence ID" value="OIQ66870.1"/>
    <property type="molecule type" value="Genomic_DNA"/>
</dbReference>
<name>A0A1J5P6N3_9ZZZZ</name>
<reference evidence="1" key="1">
    <citation type="submission" date="2016-10" db="EMBL/GenBank/DDBJ databases">
        <title>Sequence of Gallionella enrichment culture.</title>
        <authorList>
            <person name="Poehlein A."/>
            <person name="Muehling M."/>
            <person name="Daniel R."/>
        </authorList>
    </citation>
    <scope>NUCLEOTIDE SEQUENCE</scope>
</reference>
<dbReference type="AlphaFoldDB" id="A0A1J5P6N3"/>